<dbReference type="InterPro" id="IPR042098">
    <property type="entry name" value="TauD-like_sf"/>
</dbReference>
<feature type="compositionally biased region" description="Low complexity" evidence="8">
    <location>
        <begin position="1305"/>
        <end position="1317"/>
    </location>
</feature>
<comment type="cofactor">
    <cofactor evidence="1">
        <name>Fe(2+)</name>
        <dbReference type="ChEBI" id="CHEBI:29033"/>
    </cofactor>
</comment>
<dbReference type="Pfam" id="PF10544">
    <property type="entry name" value="T5orf172"/>
    <property type="match status" value="1"/>
</dbReference>
<feature type="compositionally biased region" description="Polar residues" evidence="8">
    <location>
        <begin position="1004"/>
        <end position="1014"/>
    </location>
</feature>
<feature type="compositionally biased region" description="Polar residues" evidence="8">
    <location>
        <begin position="1022"/>
        <end position="1040"/>
    </location>
</feature>
<keyword evidence="11" id="KW-1185">Reference proteome</keyword>
<feature type="compositionally biased region" description="Basic and acidic residues" evidence="8">
    <location>
        <begin position="570"/>
        <end position="579"/>
    </location>
</feature>
<feature type="coiled-coil region" evidence="7">
    <location>
        <begin position="352"/>
        <end position="386"/>
    </location>
</feature>
<feature type="compositionally biased region" description="Polar residues" evidence="8">
    <location>
        <begin position="2202"/>
        <end position="2220"/>
    </location>
</feature>
<keyword evidence="5" id="KW-0560">Oxidoreductase</keyword>
<feature type="region of interest" description="Disordered" evidence="8">
    <location>
        <begin position="707"/>
        <end position="728"/>
    </location>
</feature>
<evidence type="ECO:0000313" key="10">
    <source>
        <dbReference type="EMBL" id="CRJ84816.1"/>
    </source>
</evidence>
<evidence type="ECO:0000256" key="3">
    <source>
        <dbReference type="ARBA" id="ARBA00022723"/>
    </source>
</evidence>
<dbReference type="GO" id="GO:0051213">
    <property type="term" value="F:dioxygenase activity"/>
    <property type="evidence" value="ECO:0007669"/>
    <property type="project" value="UniProtKB-KW"/>
</dbReference>
<keyword evidence="3" id="KW-0479">Metal-binding</keyword>
<dbReference type="InterPro" id="IPR018306">
    <property type="entry name" value="Phage_T5_Orf172_DNA-bd"/>
</dbReference>
<dbReference type="STRING" id="100787.A0A0G4KEG4"/>
<feature type="region of interest" description="Disordered" evidence="8">
    <location>
        <begin position="1252"/>
        <end position="1338"/>
    </location>
</feature>
<dbReference type="GO" id="GO:0046872">
    <property type="term" value="F:metal ion binding"/>
    <property type="evidence" value="ECO:0007669"/>
    <property type="project" value="UniProtKB-KW"/>
</dbReference>
<reference evidence="10 11" key="1">
    <citation type="submission" date="2015-05" db="EMBL/GenBank/DDBJ databases">
        <authorList>
            <person name="Wang D.B."/>
            <person name="Wang M."/>
        </authorList>
    </citation>
    <scope>NUCLEOTIDE SEQUENCE [LARGE SCALE GENOMIC DNA]</scope>
    <source>
        <strain evidence="10">VL1</strain>
    </source>
</reference>
<feature type="compositionally biased region" description="Polar residues" evidence="8">
    <location>
        <begin position="1883"/>
        <end position="1900"/>
    </location>
</feature>
<feature type="compositionally biased region" description="Low complexity" evidence="8">
    <location>
        <begin position="1636"/>
        <end position="1665"/>
    </location>
</feature>
<keyword evidence="4" id="KW-0223">Dioxygenase</keyword>
<evidence type="ECO:0000256" key="8">
    <source>
        <dbReference type="SAM" id="MobiDB-lite"/>
    </source>
</evidence>
<feature type="compositionally biased region" description="Polar residues" evidence="8">
    <location>
        <begin position="2184"/>
        <end position="2194"/>
    </location>
</feature>
<dbReference type="Pfam" id="PF02668">
    <property type="entry name" value="TauD"/>
    <property type="match status" value="1"/>
</dbReference>
<feature type="region of interest" description="Disordered" evidence="8">
    <location>
        <begin position="1879"/>
        <end position="1900"/>
    </location>
</feature>
<dbReference type="InterPro" id="IPR051178">
    <property type="entry name" value="TfdA_dioxygenase"/>
</dbReference>
<dbReference type="PANTHER" id="PTHR43779">
    <property type="entry name" value="DIOXYGENASE RV0097-RELATED"/>
    <property type="match status" value="1"/>
</dbReference>
<dbReference type="Proteomes" id="UP000044602">
    <property type="component" value="Unassembled WGS sequence"/>
</dbReference>
<evidence type="ECO:0000313" key="11">
    <source>
        <dbReference type="Proteomes" id="UP000044602"/>
    </source>
</evidence>
<dbReference type="SMART" id="SM00974">
    <property type="entry name" value="T5orf172"/>
    <property type="match status" value="1"/>
</dbReference>
<evidence type="ECO:0000256" key="1">
    <source>
        <dbReference type="ARBA" id="ARBA00001954"/>
    </source>
</evidence>
<evidence type="ECO:0000256" key="4">
    <source>
        <dbReference type="ARBA" id="ARBA00022964"/>
    </source>
</evidence>
<feature type="region of interest" description="Disordered" evidence="8">
    <location>
        <begin position="990"/>
        <end position="1055"/>
    </location>
</feature>
<evidence type="ECO:0000256" key="6">
    <source>
        <dbReference type="ARBA" id="ARBA00023004"/>
    </source>
</evidence>
<sequence length="2612" mass="283967">MTMDPRAVVPPYRASTPNLDGRRRFPLIGRRPSSVSSSTSPTPPATPTRASLALAPPQSPTQPSTSPPAGLTIQALIKFGPPLLANYDNIYEACRDFIPSDNICQGLLRRLEHGCHDLITRRDSSALDPKSGRKPLRFEAQFTITRAGVHWTTVTYRSYQKLPLDRQAAVDVALATDRIIGTFLRRHDRGFTWQAPDRHSIDSRTTRPQSRHSASLFSLGSQDRLVVTKQNEPFLPGYEVALNFRSKCRSRQPVTWDRRFAIKSTQTTPLTPLLVEGFTWKLSKCIHDALDARKREFDDSRAACDFLEEVEDSLEDGAVFIDFKLHNCTGINNSNATRSVTSSFPLFQDSDAHDAREFAEQLNKSLADLKDETDKALNSLDDLKILIREISGRDQTIKNPFAVVLDSSVCYAPRTIDAALDRVQSGIAHVLYGKDVTLVMAATKRGHMVLEKTIVGRPASLNSLSSLHSLAEEPQTEQEILLSSLKECIQRDIAMVILDTRSLSDMQARPQNLRLIERSAPSSSTRPPAVFAQGSSGPSVPPFEAGIETNETYSETTVSTAPAALSHQPETPDKSMVRNDDLGIETPLISRESSADLSTITVDNELGHSTPPSTPSLSDCAVDSPRHSYPTTPPALQAFVGAADDIRVRRDSDTSDQECEDGIASPEVPKETAPVMVKEPRRFGLLGRRLESTTSASDVVANSEETLTTNTSDAHVEQPNLTPAVDDPIMPAVQKAPRESPFEGWLGYSCEPIPEEPLDEQLDTLVGHAKLDEFPAAQPSTSIAQAITAMSPEAAVNAAPADEDASAVPPLQDAVVNLAPLVDVPMITDPAAVSNPGFEGWLAYCCESLDEGHLHTDATQASTTLSQPLGTLESVALEDPEPSLSTPGAEPTEGAIPVDDCKELDLTAKPCTVDGAEAAEGVAVNEPQASLDDIKDEMPLQHAIVLETMAPNAAVGSVEPAKLNVPPSCTPVEATKDAFAPVKALTLTTESEFRQPLAEDVNDTPKTPTDTQAYETADPHTPTMTDDSNGSDSIANQDHSPSPFPELNGPKLTGSASSTSLTLWSLHRSPFFSDDFDFGSKGIESPSKYARPSFSRPQTSYGSALSHMAPALRRPQLQPHKRQFSSPTAGYLGLLHGHGSPLRMTSYVCSQLVDGTQDEGPAVRRRSLHRSPSSVLLGLGYEQSVEAQSRPGSSAGFRPRTDSPVDWTSELLGKIKDFLMKSHCYRHRDKAIQRFDLWKSLHFRADSVRGDSNAQHYESTSGVKASYAGGDDDATLMRKSQETELDDSSHGSPSVRAQARRRSARLAQKQQNKQQPQDGAATMNGDLEASDTSGMSKPAFEGDIVYETEDEDEDDDESSVVDERIRDLEVPIPCFDKIGETSRLSPRRQAENRDRSIMLREIYKALTPSQTKLGIVYVLAHKSLSGLFKVGYSTTSAAARLKQSNNCYKKDMEIIHESGERFFGALKAEKLAKTMLRNQNVHVIKCSQCAAGHIEYFEGTREHIVSVVNAMETILQADAYVLVKEVGWVLSDGWHQSLDTFSDTAFIQKMVSTARSTRRSRSYAAAREVNRISEALEATVQAKYKATGDYAHVTATKLPTKAVPSRTVQDDSPEMLQSPQTPKASRDRWKPETPETPETPQTPKTPRMQQTPMTPMTPITPMSSVTPPPFRLPQTPSKKSTDKRKKNAVADAVKNMVLSGLPEAVNNGSTVDSDPGQMVVNVVSQAEKIIYGDVIHSTVKDDGDGSSLGAIIANMDIENLSDTDFNMIQDALYHHQVVVFKKQGHLSPKAQYEVTQRFDPAAAGAYGHGKTLDAKRSILHPDLKTIPHQPQVQVIGNGGAIPTLRIKNAKMASHHQMFRKKLRLPWPKNRADSGCLAGDFSRPHTSTTNTSDAHVEQSNPAPAVDDPIMPAVQKAPHESPFEGWLGYSCEPILEEPLEEQLDAVVGHAKLEELSAAQSSTSIAEVITAKSPEAAVDAAPADEDASAVPPLQDVVVNLAPLGDVPVITDLTAVSKPEFEGWLGYCCEPLDEGQLYTDAAQASTALSHPLGTLESVALEDQELPLSVPAVEPTEGTIPVDDCKELDLIAKPCTVDGAEAAEGVAVNEPQASLDDIKDEMPLQHAIVLETMAPNAAVGSVEPAKLNVPPGSTPVEATEDAFAPVKTLTLTTESSEFRQPSAEDVNDTPKTPTDTQVYETADPHTPTMTDASNASDSIANQDHSPSPFPELEGPKLTGSASSTSLTLWSQNRSPFFSDDFDFAPKGIESPSKYARPSFPRPQTSYGSALSHIAPALRRPQLQPHRRQFSSPTAGYLGLLHGHGSPLRMTSYVCSQLVDGTQDEGPAVQVIGNGFVESYEGLENITLRHPHHRTFHATRIPDEDDLDFTRYYRWHIDAALYGLAPPVATSLLAVRVPGGRSQTLRYDDGTGDEKTVPLGTTAFVSGAAMYEALSPEDQAFCRGTKVEYAPHPYVWMSGARSRPDGLGLVSEGRELPLSDLPPVDDDKIQILPMLWRNPVTGALSLQVHPSAVRKLHLADGTVLDDLAEVREIVHRLQRPGIAPEKVYAHDWEEGDFVIFHNRGVLHSVVGAFAEHEVRLFRQCNIAGSELPVGPEGI</sequence>
<dbReference type="PANTHER" id="PTHR43779:SF2">
    <property type="entry name" value="ALPHA-KETOGLUTARATE-DEPENDENT XANTHINE DIOXYGENASE XAN1"/>
    <property type="match status" value="1"/>
</dbReference>
<organism evidence="10 11">
    <name type="scientific">Verticillium longisporum</name>
    <name type="common">Verticillium dahliae var. longisporum</name>
    <dbReference type="NCBI Taxonomy" id="100787"/>
    <lineage>
        <taxon>Eukaryota</taxon>
        <taxon>Fungi</taxon>
        <taxon>Dikarya</taxon>
        <taxon>Ascomycota</taxon>
        <taxon>Pezizomycotina</taxon>
        <taxon>Sordariomycetes</taxon>
        <taxon>Hypocreomycetidae</taxon>
        <taxon>Glomerellales</taxon>
        <taxon>Plectosphaerellaceae</taxon>
        <taxon>Verticillium</taxon>
    </lineage>
</organism>
<proteinExistence type="inferred from homology"/>
<feature type="region of interest" description="Disordered" evidence="8">
    <location>
        <begin position="1601"/>
        <end position="1687"/>
    </location>
</feature>
<feature type="compositionally biased region" description="Low complexity" evidence="8">
    <location>
        <begin position="30"/>
        <end position="40"/>
    </location>
</feature>
<feature type="compositionally biased region" description="Low complexity" evidence="8">
    <location>
        <begin position="47"/>
        <end position="68"/>
    </location>
</feature>
<accession>A0A0G4KEG4</accession>
<evidence type="ECO:0000256" key="5">
    <source>
        <dbReference type="ARBA" id="ARBA00023002"/>
    </source>
</evidence>
<evidence type="ECO:0000259" key="9">
    <source>
        <dbReference type="SMART" id="SM00974"/>
    </source>
</evidence>
<keyword evidence="7" id="KW-0175">Coiled coil</keyword>
<keyword evidence="6" id="KW-0408">Iron</keyword>
<feature type="compositionally biased region" description="Polar residues" evidence="8">
    <location>
        <begin position="1252"/>
        <end position="1263"/>
    </location>
</feature>
<name>A0A0G4KEG4_VERLO</name>
<protein>
    <recommendedName>
        <fullName evidence="9">Bacteriophage T5 Orf172 DNA-binding domain-containing protein</fullName>
    </recommendedName>
</protein>
<feature type="region of interest" description="Disordered" evidence="8">
    <location>
        <begin position="2166"/>
        <end position="2236"/>
    </location>
</feature>
<feature type="region of interest" description="Disordered" evidence="8">
    <location>
        <begin position="1"/>
        <end position="69"/>
    </location>
</feature>
<gene>
    <name evidence="10" type="ORF">BN1708_009151</name>
</gene>
<dbReference type="Gene3D" id="3.60.130.10">
    <property type="entry name" value="Clavaminate synthase-like"/>
    <property type="match status" value="2"/>
</dbReference>
<feature type="compositionally biased region" description="Polar residues" evidence="8">
    <location>
        <begin position="549"/>
        <end position="560"/>
    </location>
</feature>
<evidence type="ECO:0000256" key="7">
    <source>
        <dbReference type="SAM" id="Coils"/>
    </source>
</evidence>
<feature type="domain" description="Bacteriophage T5 Orf172 DNA-binding" evidence="9">
    <location>
        <begin position="1422"/>
        <end position="1511"/>
    </location>
</feature>
<feature type="region of interest" description="Disordered" evidence="8">
    <location>
        <begin position="603"/>
        <end position="634"/>
    </location>
</feature>
<comment type="similarity">
    <text evidence="2">Belongs to the TfdA dioxygenase family.</text>
</comment>
<evidence type="ECO:0000256" key="2">
    <source>
        <dbReference type="ARBA" id="ARBA00005896"/>
    </source>
</evidence>
<feature type="region of interest" description="Disordered" evidence="8">
    <location>
        <begin position="517"/>
        <end position="579"/>
    </location>
</feature>
<dbReference type="SUPFAM" id="SSF51197">
    <property type="entry name" value="Clavaminate synthase-like"/>
    <property type="match status" value="2"/>
</dbReference>
<dbReference type="InterPro" id="IPR003819">
    <property type="entry name" value="TauD/TfdA-like"/>
</dbReference>
<feature type="compositionally biased region" description="Low complexity" evidence="8">
    <location>
        <begin position="518"/>
        <end position="529"/>
    </location>
</feature>
<feature type="compositionally biased region" description="Basic and acidic residues" evidence="8">
    <location>
        <begin position="1624"/>
        <end position="1633"/>
    </location>
</feature>
<dbReference type="EMBL" id="CVQH01000336">
    <property type="protein sequence ID" value="CRJ84816.1"/>
    <property type="molecule type" value="Genomic_DNA"/>
</dbReference>